<dbReference type="PANTHER" id="PTHR12526:SF630">
    <property type="entry name" value="GLYCOSYLTRANSFERASE"/>
    <property type="match status" value="1"/>
</dbReference>
<dbReference type="Pfam" id="PF13439">
    <property type="entry name" value="Glyco_transf_4"/>
    <property type="match status" value="1"/>
</dbReference>
<dbReference type="InterPro" id="IPR001296">
    <property type="entry name" value="Glyco_trans_1"/>
</dbReference>
<dbReference type="SUPFAM" id="SSF53756">
    <property type="entry name" value="UDP-Glycosyltransferase/glycogen phosphorylase"/>
    <property type="match status" value="1"/>
</dbReference>
<dbReference type="PANTHER" id="PTHR12526">
    <property type="entry name" value="GLYCOSYLTRANSFERASE"/>
    <property type="match status" value="1"/>
</dbReference>
<evidence type="ECO:0000259" key="2">
    <source>
        <dbReference type="Pfam" id="PF13439"/>
    </source>
</evidence>
<keyword evidence="3" id="KW-0808">Transferase</keyword>
<dbReference type="RefSeq" id="WP_000811990.1">
    <property type="nucleotide sequence ID" value="NC_015761.1"/>
</dbReference>
<evidence type="ECO:0000313" key="3">
    <source>
        <dbReference type="EMBL" id="CCC30974.1"/>
    </source>
</evidence>
<dbReference type="EMBL" id="FR877557">
    <property type="protein sequence ID" value="CCC30974.1"/>
    <property type="molecule type" value="Genomic_DNA"/>
</dbReference>
<protein>
    <submittedName>
        <fullName evidence="3">Putative glycosyltransferase</fullName>
    </submittedName>
</protein>
<feature type="domain" description="Glycosyltransferase subfamily 4-like N-terminal" evidence="2">
    <location>
        <begin position="25"/>
        <end position="178"/>
    </location>
</feature>
<dbReference type="InterPro" id="IPR028098">
    <property type="entry name" value="Glyco_trans_4-like_N"/>
</dbReference>
<accession>A0A0K0HC87</accession>
<evidence type="ECO:0000313" key="4">
    <source>
        <dbReference type="Proteomes" id="UP000000289"/>
    </source>
</evidence>
<dbReference type="GeneID" id="44980912"/>
<reference evidence="3 4" key="1">
    <citation type="journal article" date="2011" name="PLoS Pathog.">
        <title>Salmonella bongori provides insights into the evolution of the Salmonellae.</title>
        <authorList>
            <person name="Fookes M."/>
            <person name="Schroeder G.N."/>
            <person name="Langridge G.C."/>
            <person name="Blondel C.J."/>
            <person name="Mammina C."/>
            <person name="Connor T.R."/>
            <person name="Seth-Smith H."/>
            <person name="Vernikos G.S."/>
            <person name="Robinson K.S."/>
            <person name="Sanders M."/>
            <person name="Petty N.K."/>
            <person name="Kingsley R.A."/>
            <person name="Baumler A.J."/>
            <person name="Nuccio S.P."/>
            <person name="Contreras I."/>
            <person name="Santiviago C.A."/>
            <person name="Maskell D."/>
            <person name="Barrow P."/>
            <person name="Humphrey T."/>
            <person name="Nastasi A."/>
            <person name="Roberts M."/>
            <person name="Frankel G."/>
            <person name="Parkhill J."/>
            <person name="Dougan G."/>
            <person name="Thomson N.R."/>
        </authorList>
    </citation>
    <scope>NUCLEOTIDE SEQUENCE [LARGE SCALE GENOMIC DNA]</scope>
    <source>
        <strain evidence="4">ATCC 43975 / DSM 13772 / NCTC 12419</strain>
    </source>
</reference>
<dbReference type="GO" id="GO:0016757">
    <property type="term" value="F:glycosyltransferase activity"/>
    <property type="evidence" value="ECO:0007669"/>
    <property type="project" value="InterPro"/>
</dbReference>
<gene>
    <name evidence="3" type="ordered locus">SBG_1910</name>
</gene>
<dbReference type="GO" id="GO:1901135">
    <property type="term" value="P:carbohydrate derivative metabolic process"/>
    <property type="evidence" value="ECO:0007669"/>
    <property type="project" value="UniProtKB-ARBA"/>
</dbReference>
<name>A0A0K0HC87_SALBC</name>
<organism evidence="3 4">
    <name type="scientific">Salmonella bongori (strain ATCC 43975 / DSM 13772 / NCTC 12419)</name>
    <dbReference type="NCBI Taxonomy" id="218493"/>
    <lineage>
        <taxon>Bacteria</taxon>
        <taxon>Pseudomonadati</taxon>
        <taxon>Pseudomonadota</taxon>
        <taxon>Gammaproteobacteria</taxon>
        <taxon>Enterobacterales</taxon>
        <taxon>Enterobacteriaceae</taxon>
        <taxon>Salmonella</taxon>
    </lineage>
</organism>
<dbReference type="eggNOG" id="COG0438">
    <property type="taxonomic scope" value="Bacteria"/>
</dbReference>
<dbReference type="Gene3D" id="3.40.50.2000">
    <property type="entry name" value="Glycogen Phosphorylase B"/>
    <property type="match status" value="2"/>
</dbReference>
<sequence>MKQLTRNDLKLVPKNIVIIISKSEIGGAQTWVLHLKEILESEYNIFLVTSDYGWLTGFFDPKRVVIIPGLASMRRPDTIFKIRSALKKFNAHFVISNSASAGLYSRIAKLIFQHKHIYVSHGWSCLYNGGRLKFVFCFIEKILSVFTDKILCVSNNDQYKAINLIGISPTKTIVIRNGAKPCEKKQFVNDVKRILFLGRMIHPKRPDLLAEVALNFPDVNFYFIGDGPLLSELKNSYKYVKNIFFLGEIRNFINFKEYDLFVLSSDSEGLPMSAVEAATANLPLLLSNVGGCGELLISNSEGYKNGLLFNNELTDLTEKLQIILNDYTNYYKAAKDISEQFEITNNKNLYLNLIQSLR</sequence>
<dbReference type="Proteomes" id="UP000000289">
    <property type="component" value="Chromosome"/>
</dbReference>
<dbReference type="Pfam" id="PF00534">
    <property type="entry name" value="Glycos_transf_1"/>
    <property type="match status" value="1"/>
</dbReference>
<dbReference type="AlphaFoldDB" id="A0A0K0HC87"/>
<proteinExistence type="predicted"/>
<feature type="domain" description="Glycosyl transferase family 1" evidence="1">
    <location>
        <begin position="184"/>
        <end position="335"/>
    </location>
</feature>
<evidence type="ECO:0000259" key="1">
    <source>
        <dbReference type="Pfam" id="PF00534"/>
    </source>
</evidence>
<dbReference type="KEGG" id="sbg:SBG_1910"/>